<evidence type="ECO:0000256" key="3">
    <source>
        <dbReference type="ARBA" id="ARBA00023015"/>
    </source>
</evidence>
<evidence type="ECO:0000256" key="2">
    <source>
        <dbReference type="ARBA" id="ARBA00022840"/>
    </source>
</evidence>
<dbReference type="InterPro" id="IPR027417">
    <property type="entry name" value="P-loop_NTPase"/>
</dbReference>
<keyword evidence="3" id="KW-0805">Transcription regulation</keyword>
<dbReference type="PRINTS" id="PR01590">
    <property type="entry name" value="HTHFIS"/>
</dbReference>
<dbReference type="Gene3D" id="1.10.10.60">
    <property type="entry name" value="Homeodomain-like"/>
    <property type="match status" value="1"/>
</dbReference>
<dbReference type="InterPro" id="IPR009057">
    <property type="entry name" value="Homeodomain-like_sf"/>
</dbReference>
<evidence type="ECO:0000256" key="1">
    <source>
        <dbReference type="ARBA" id="ARBA00022741"/>
    </source>
</evidence>
<dbReference type="EMBL" id="JABZEO010000003">
    <property type="protein sequence ID" value="NVZ08770.1"/>
    <property type="molecule type" value="Genomic_DNA"/>
</dbReference>
<dbReference type="AlphaFoldDB" id="A0A850RCT2"/>
<dbReference type="Pfam" id="PF25601">
    <property type="entry name" value="AAA_lid_14"/>
    <property type="match status" value="1"/>
</dbReference>
<proteinExistence type="predicted"/>
<keyword evidence="1" id="KW-0547">Nucleotide-binding</keyword>
<evidence type="ECO:0000313" key="7">
    <source>
        <dbReference type="Proteomes" id="UP000592294"/>
    </source>
</evidence>
<feature type="domain" description="Sigma-54 factor interaction" evidence="5">
    <location>
        <begin position="142"/>
        <end position="371"/>
    </location>
</feature>
<dbReference type="InterPro" id="IPR003593">
    <property type="entry name" value="AAA+_ATPase"/>
</dbReference>
<dbReference type="SUPFAM" id="SSF46689">
    <property type="entry name" value="Homeodomain-like"/>
    <property type="match status" value="1"/>
</dbReference>
<dbReference type="PROSITE" id="PS50045">
    <property type="entry name" value="SIGMA54_INTERACT_4"/>
    <property type="match status" value="1"/>
</dbReference>
<name>A0A850RCT2_9GAMM</name>
<evidence type="ECO:0000256" key="4">
    <source>
        <dbReference type="ARBA" id="ARBA00023163"/>
    </source>
</evidence>
<dbReference type="FunFam" id="3.40.50.300:FF:000006">
    <property type="entry name" value="DNA-binding transcriptional regulator NtrC"/>
    <property type="match status" value="1"/>
</dbReference>
<dbReference type="PROSITE" id="PS00676">
    <property type="entry name" value="SIGMA54_INTERACT_2"/>
    <property type="match status" value="1"/>
</dbReference>
<dbReference type="GO" id="GO:0006355">
    <property type="term" value="P:regulation of DNA-templated transcription"/>
    <property type="evidence" value="ECO:0007669"/>
    <property type="project" value="InterPro"/>
</dbReference>
<dbReference type="Gene3D" id="3.40.50.300">
    <property type="entry name" value="P-loop containing nucleotide triphosphate hydrolases"/>
    <property type="match status" value="1"/>
</dbReference>
<reference evidence="6 7" key="1">
    <citation type="submission" date="2020-06" db="EMBL/GenBank/DDBJ databases">
        <title>Whole-genome sequence of Allochromatium humboldtianum DSM 21881, type strain.</title>
        <authorList>
            <person name="Kyndt J.A."/>
            <person name="Meyer T.E."/>
        </authorList>
    </citation>
    <scope>NUCLEOTIDE SEQUENCE [LARGE SCALE GENOMIC DNA]</scope>
    <source>
        <strain evidence="6 7">DSM 21881</strain>
    </source>
</reference>
<dbReference type="InterPro" id="IPR002078">
    <property type="entry name" value="Sigma_54_int"/>
</dbReference>
<sequence>MRKLLVISPDDLSDDVATALQEKHWSIRHVRETDALERLVQEEHILVGLIVFPVARDTRHETHLCRQISRSTGLKWVAIVNEGQIQQPDFRNFVAECLYDFHVRPVDAERLAIVLGHAYGMARVEHDLRDATAKGVPNHFGLIGESPVMRHHYRLLQRAAESDVSVLITGPTGTGKELAARAIHDYSPRSSGPFVAINCAAIPPTLLQSELFGHEKGSFTSANARKSGYIHSAAGGTLFLDEIGDMPLESQATLLRFLEDKIVTPIGSTRGTAVDVRIIASTNVDLERAIAERAFRADLYYRLAFLTVQTPPLHERGADIELLARQFLEEVMRDLGLRRLQFGQDALAALRAHHWPGNVRELRSVIFQAALNCEGLSIRPEDLKIMSMDQGLVAPGHEPNHMELPDRLNGTASHHGASTLKSIRAQSEKRNLEYALARNGSNITRTAQDLGVSRMTLYRLMAKHGVARTSPD</sequence>
<dbReference type="SUPFAM" id="SSF52172">
    <property type="entry name" value="CheY-like"/>
    <property type="match status" value="1"/>
</dbReference>
<dbReference type="Pfam" id="PF00158">
    <property type="entry name" value="Sigma54_activat"/>
    <property type="match status" value="1"/>
</dbReference>
<dbReference type="InterPro" id="IPR045343">
    <property type="entry name" value="VpsR"/>
</dbReference>
<keyword evidence="7" id="KW-1185">Reference proteome</keyword>
<accession>A0A850RCT2</accession>
<dbReference type="Proteomes" id="UP000592294">
    <property type="component" value="Unassembled WGS sequence"/>
</dbReference>
<dbReference type="SMART" id="SM00382">
    <property type="entry name" value="AAA"/>
    <property type="match status" value="1"/>
</dbReference>
<dbReference type="InterPro" id="IPR011006">
    <property type="entry name" value="CheY-like_superfamily"/>
</dbReference>
<protein>
    <submittedName>
        <fullName evidence="6">Sigma-54-dependent Fis family transcriptional regulator</fullName>
    </submittedName>
</protein>
<dbReference type="GO" id="GO:0005524">
    <property type="term" value="F:ATP binding"/>
    <property type="evidence" value="ECO:0007669"/>
    <property type="project" value="UniProtKB-KW"/>
</dbReference>
<dbReference type="Gene3D" id="1.10.8.60">
    <property type="match status" value="1"/>
</dbReference>
<dbReference type="Pfam" id="PF02954">
    <property type="entry name" value="HTH_8"/>
    <property type="match status" value="1"/>
</dbReference>
<comment type="caution">
    <text evidence="6">The sequence shown here is derived from an EMBL/GenBank/DDBJ whole genome shotgun (WGS) entry which is preliminary data.</text>
</comment>
<evidence type="ECO:0000259" key="5">
    <source>
        <dbReference type="PROSITE" id="PS50045"/>
    </source>
</evidence>
<dbReference type="InterPro" id="IPR002197">
    <property type="entry name" value="HTH_Fis"/>
</dbReference>
<dbReference type="InterPro" id="IPR058031">
    <property type="entry name" value="AAA_lid_NorR"/>
</dbReference>
<dbReference type="CDD" id="cd00009">
    <property type="entry name" value="AAA"/>
    <property type="match status" value="1"/>
</dbReference>
<dbReference type="Pfam" id="PF20161">
    <property type="entry name" value="VpsR"/>
    <property type="match status" value="1"/>
</dbReference>
<dbReference type="PANTHER" id="PTHR32071:SF120">
    <property type="entry name" value="TRANSCRIPTIONAL REGULATOR-RELATED"/>
    <property type="match status" value="1"/>
</dbReference>
<evidence type="ECO:0000313" key="6">
    <source>
        <dbReference type="EMBL" id="NVZ08770.1"/>
    </source>
</evidence>
<keyword evidence="2" id="KW-0067">ATP-binding</keyword>
<dbReference type="InterPro" id="IPR025943">
    <property type="entry name" value="Sigma_54_int_dom_ATP-bd_2"/>
</dbReference>
<organism evidence="6 7">
    <name type="scientific">Allochromatium humboldtianum</name>
    <dbReference type="NCBI Taxonomy" id="504901"/>
    <lineage>
        <taxon>Bacteria</taxon>
        <taxon>Pseudomonadati</taxon>
        <taxon>Pseudomonadota</taxon>
        <taxon>Gammaproteobacteria</taxon>
        <taxon>Chromatiales</taxon>
        <taxon>Chromatiaceae</taxon>
        <taxon>Allochromatium</taxon>
    </lineage>
</organism>
<dbReference type="SUPFAM" id="SSF52540">
    <property type="entry name" value="P-loop containing nucleoside triphosphate hydrolases"/>
    <property type="match status" value="1"/>
</dbReference>
<dbReference type="GO" id="GO:0043565">
    <property type="term" value="F:sequence-specific DNA binding"/>
    <property type="evidence" value="ECO:0007669"/>
    <property type="project" value="InterPro"/>
</dbReference>
<dbReference type="PANTHER" id="PTHR32071">
    <property type="entry name" value="TRANSCRIPTIONAL REGULATORY PROTEIN"/>
    <property type="match status" value="1"/>
</dbReference>
<keyword evidence="4" id="KW-0804">Transcription</keyword>
<gene>
    <name evidence="6" type="ORF">HW932_05800</name>
</gene>